<comment type="caution">
    <text evidence="1">The sequence shown here is derived from an EMBL/GenBank/DDBJ whole genome shotgun (WGS) entry which is preliminary data.</text>
</comment>
<gene>
    <name evidence="1" type="ORF">PG999_002166</name>
</gene>
<evidence type="ECO:0000313" key="1">
    <source>
        <dbReference type="EMBL" id="KAK8129786.1"/>
    </source>
</evidence>
<dbReference type="EMBL" id="JAQQWP010000002">
    <property type="protein sequence ID" value="KAK8129786.1"/>
    <property type="molecule type" value="Genomic_DNA"/>
</dbReference>
<sequence length="106" mass="11589">MSNPGGGGYYKYHCRCFYVHNCPQMVYVNNSMCANCVLEHDAAESIPQEAPWNLSREISVPRVEHGVLGYTLMEVAITGDANQKFPAAQVSTTSAVHDAPVITRGD</sequence>
<accession>A0AAW0R7M2</accession>
<evidence type="ECO:0000313" key="2">
    <source>
        <dbReference type="Proteomes" id="UP001392437"/>
    </source>
</evidence>
<reference evidence="1 2" key="1">
    <citation type="submission" date="2023-01" db="EMBL/GenBank/DDBJ databases">
        <title>Analysis of 21 Apiospora genomes using comparative genomics revels a genus with tremendous synthesis potential of carbohydrate active enzymes and secondary metabolites.</title>
        <authorList>
            <person name="Sorensen T."/>
        </authorList>
    </citation>
    <scope>NUCLEOTIDE SEQUENCE [LARGE SCALE GENOMIC DNA]</scope>
    <source>
        <strain evidence="1 2">CBS 117206</strain>
    </source>
</reference>
<organism evidence="1 2">
    <name type="scientific">Apiospora kogelbergensis</name>
    <dbReference type="NCBI Taxonomy" id="1337665"/>
    <lineage>
        <taxon>Eukaryota</taxon>
        <taxon>Fungi</taxon>
        <taxon>Dikarya</taxon>
        <taxon>Ascomycota</taxon>
        <taxon>Pezizomycotina</taxon>
        <taxon>Sordariomycetes</taxon>
        <taxon>Xylariomycetidae</taxon>
        <taxon>Amphisphaeriales</taxon>
        <taxon>Apiosporaceae</taxon>
        <taxon>Apiospora</taxon>
    </lineage>
</organism>
<name>A0AAW0R7M2_9PEZI</name>
<protein>
    <submittedName>
        <fullName evidence="1">Uncharacterized protein</fullName>
    </submittedName>
</protein>
<keyword evidence="2" id="KW-1185">Reference proteome</keyword>
<dbReference type="Proteomes" id="UP001392437">
    <property type="component" value="Unassembled WGS sequence"/>
</dbReference>
<dbReference type="AlphaFoldDB" id="A0AAW0R7M2"/>
<proteinExistence type="predicted"/>